<evidence type="ECO:0000256" key="4">
    <source>
        <dbReference type="PROSITE-ProRule" id="PRU00409"/>
    </source>
</evidence>
<dbReference type="RefSeq" id="WP_136152348.1">
    <property type="nucleotide sequence ID" value="NZ_CP038810.1"/>
</dbReference>
<dbReference type="Gene3D" id="3.30.1490.20">
    <property type="entry name" value="ATP-grasp fold, A domain"/>
    <property type="match status" value="1"/>
</dbReference>
<dbReference type="AlphaFoldDB" id="A0A4P7PTZ5"/>
<gene>
    <name evidence="6" type="ORF">GS03_01952</name>
</gene>
<evidence type="ECO:0000259" key="5">
    <source>
        <dbReference type="PROSITE" id="PS50975"/>
    </source>
</evidence>
<dbReference type="OrthoDB" id="1195727at2"/>
<dbReference type="InterPro" id="IPR011761">
    <property type="entry name" value="ATP-grasp"/>
</dbReference>
<feature type="domain" description="ATP-grasp" evidence="5">
    <location>
        <begin position="121"/>
        <end position="316"/>
    </location>
</feature>
<name>A0A4P7PTZ5_9FLAO</name>
<keyword evidence="1" id="KW-0436">Ligase</keyword>
<keyword evidence="7" id="KW-1185">Reference proteome</keyword>
<dbReference type="GO" id="GO:0016874">
    <property type="term" value="F:ligase activity"/>
    <property type="evidence" value="ECO:0007669"/>
    <property type="project" value="UniProtKB-KW"/>
</dbReference>
<dbReference type="Gene3D" id="3.30.470.20">
    <property type="entry name" value="ATP-grasp fold, B domain"/>
    <property type="match status" value="1"/>
</dbReference>
<keyword evidence="3 4" id="KW-0067">ATP-binding</keyword>
<dbReference type="GO" id="GO:0046872">
    <property type="term" value="F:metal ion binding"/>
    <property type="evidence" value="ECO:0007669"/>
    <property type="project" value="InterPro"/>
</dbReference>
<dbReference type="Gene3D" id="3.40.50.20">
    <property type="match status" value="1"/>
</dbReference>
<dbReference type="Pfam" id="PF13535">
    <property type="entry name" value="ATP-grasp_4"/>
    <property type="match status" value="1"/>
</dbReference>
<dbReference type="InterPro" id="IPR052032">
    <property type="entry name" value="ATP-dep_AA_Ligase"/>
</dbReference>
<dbReference type="SUPFAM" id="SSF56059">
    <property type="entry name" value="Glutathione synthetase ATP-binding domain-like"/>
    <property type="match status" value="1"/>
</dbReference>
<evidence type="ECO:0000256" key="3">
    <source>
        <dbReference type="ARBA" id="ARBA00022840"/>
    </source>
</evidence>
<dbReference type="PROSITE" id="PS50975">
    <property type="entry name" value="ATP_GRASP"/>
    <property type="match status" value="1"/>
</dbReference>
<proteinExistence type="predicted"/>
<accession>A0A4P7PTZ5</accession>
<evidence type="ECO:0000313" key="7">
    <source>
        <dbReference type="Proteomes" id="UP000296862"/>
    </source>
</evidence>
<dbReference type="PANTHER" id="PTHR43585:SF2">
    <property type="entry name" value="ATP-GRASP ENZYME FSQD"/>
    <property type="match status" value="1"/>
</dbReference>
<evidence type="ECO:0000256" key="2">
    <source>
        <dbReference type="ARBA" id="ARBA00022741"/>
    </source>
</evidence>
<dbReference type="KEGG" id="fsn:GS03_01952"/>
<sequence>MENVTKNFICISNYFKGNDFLINLKKQGNRVYLITSEKLRDKPWAFDYIDEIFFMPGQDVDWNLEELLAGVGNLMRHKKIDAIVALDDFDVEKAAYLRENLRIDGMGQTTGRYFRDKLAMRMKAKDAGVPIPAFSSLFNDEEINQFADTVSPPWVLKPRSEASASGIMKVHSKEELWQKIHDLGDTNRLKYLVEQFKPGAVYHCDGLNWKGKTVFSITSQYLATPMEISQGGGIFRSANIPYDSKDDKEIRKVNEQVLKAFGMMHGANHTEFIKCNDDGKIYFLETASRVGGAHLAEMVDAASGVNLWGEWAKIEDCLAKGKDYKLPTIKKEFAGIVLTLSKFEHPDLSGFDDAEVCFRVPLDYHAGLIVKSDNNARILELLDNYAARLIKDFATVAQQEAVKKLH</sequence>
<dbReference type="EMBL" id="CP038810">
    <property type="protein sequence ID" value="QBZ98447.1"/>
    <property type="molecule type" value="Genomic_DNA"/>
</dbReference>
<reference evidence="6 7" key="1">
    <citation type="submission" date="2019-04" db="EMBL/GenBank/DDBJ databases">
        <title>Flavobacterium sp. GS03.</title>
        <authorList>
            <person name="Kim H."/>
        </authorList>
    </citation>
    <scope>NUCLEOTIDE SEQUENCE [LARGE SCALE GENOMIC DNA]</scope>
    <source>
        <strain evidence="6 7">GS03</strain>
    </source>
</reference>
<dbReference type="Proteomes" id="UP000296862">
    <property type="component" value="Chromosome"/>
</dbReference>
<dbReference type="PANTHER" id="PTHR43585">
    <property type="entry name" value="FUMIPYRROLE BIOSYNTHESIS PROTEIN C"/>
    <property type="match status" value="1"/>
</dbReference>
<organism evidence="6 7">
    <name type="scientific">Flavobacterium sangjuense</name>
    <dbReference type="NCBI Taxonomy" id="2518177"/>
    <lineage>
        <taxon>Bacteria</taxon>
        <taxon>Pseudomonadati</taxon>
        <taxon>Bacteroidota</taxon>
        <taxon>Flavobacteriia</taxon>
        <taxon>Flavobacteriales</taxon>
        <taxon>Flavobacteriaceae</taxon>
        <taxon>Flavobacterium</taxon>
    </lineage>
</organism>
<protein>
    <recommendedName>
        <fullName evidence="5">ATP-grasp domain-containing protein</fullName>
    </recommendedName>
</protein>
<dbReference type="InterPro" id="IPR013815">
    <property type="entry name" value="ATP_grasp_subdomain_1"/>
</dbReference>
<keyword evidence="2 4" id="KW-0547">Nucleotide-binding</keyword>
<evidence type="ECO:0000256" key="1">
    <source>
        <dbReference type="ARBA" id="ARBA00022598"/>
    </source>
</evidence>
<dbReference type="GO" id="GO:0005524">
    <property type="term" value="F:ATP binding"/>
    <property type="evidence" value="ECO:0007669"/>
    <property type="project" value="UniProtKB-UniRule"/>
</dbReference>
<evidence type="ECO:0000313" key="6">
    <source>
        <dbReference type="EMBL" id="QBZ98447.1"/>
    </source>
</evidence>